<dbReference type="CDD" id="cd03206">
    <property type="entry name" value="GST_C_7"/>
    <property type="match status" value="1"/>
</dbReference>
<dbReference type="SFLD" id="SFLDS00019">
    <property type="entry name" value="Glutathione_Transferase_(cytos"/>
    <property type="match status" value="1"/>
</dbReference>
<organism evidence="4 5">
    <name type="scientific">Hyphomicrobium facile</name>
    <dbReference type="NCBI Taxonomy" id="51670"/>
    <lineage>
        <taxon>Bacteria</taxon>
        <taxon>Pseudomonadati</taxon>
        <taxon>Pseudomonadota</taxon>
        <taxon>Alphaproteobacteria</taxon>
        <taxon>Hyphomicrobiales</taxon>
        <taxon>Hyphomicrobiaceae</taxon>
        <taxon>Hyphomicrobium</taxon>
    </lineage>
</organism>
<dbReference type="OrthoDB" id="9810080at2"/>
<dbReference type="GO" id="GO:0016740">
    <property type="term" value="F:transferase activity"/>
    <property type="evidence" value="ECO:0007669"/>
    <property type="project" value="UniProtKB-KW"/>
</dbReference>
<dbReference type="Gene3D" id="3.40.30.10">
    <property type="entry name" value="Glutaredoxin"/>
    <property type="match status" value="1"/>
</dbReference>
<dbReference type="SFLD" id="SFLDG00358">
    <property type="entry name" value="Main_(cytGST)"/>
    <property type="match status" value="1"/>
</dbReference>
<name>A0A1I7NEX6_9HYPH</name>
<dbReference type="InterPro" id="IPR004046">
    <property type="entry name" value="GST_C"/>
</dbReference>
<dbReference type="InterPro" id="IPR036249">
    <property type="entry name" value="Thioredoxin-like_sf"/>
</dbReference>
<dbReference type="PANTHER" id="PTHR44051:SF2">
    <property type="entry name" value="HYPOTHETICAL GLUTATHIONE S-TRANSFERASE LIKE PROTEIN"/>
    <property type="match status" value="1"/>
</dbReference>
<gene>
    <name evidence="4" type="ORF">SAMN04488557_1879</name>
</gene>
<evidence type="ECO:0000313" key="4">
    <source>
        <dbReference type="EMBL" id="SFV33215.1"/>
    </source>
</evidence>
<evidence type="ECO:0000259" key="3">
    <source>
        <dbReference type="PROSITE" id="PS50405"/>
    </source>
</evidence>
<accession>A0A1I7NEX6</accession>
<reference evidence="5" key="1">
    <citation type="submission" date="2016-10" db="EMBL/GenBank/DDBJ databases">
        <authorList>
            <person name="Varghese N."/>
            <person name="Submissions S."/>
        </authorList>
    </citation>
    <scope>NUCLEOTIDE SEQUENCE [LARGE SCALE GENOMIC DNA]</scope>
    <source>
        <strain evidence="5">DSM 1565</strain>
    </source>
</reference>
<dbReference type="InterPro" id="IPR040079">
    <property type="entry name" value="Glutathione_S-Trfase"/>
</dbReference>
<dbReference type="STRING" id="51670.SAMN04488557_1879"/>
<dbReference type="PANTHER" id="PTHR44051">
    <property type="entry name" value="GLUTATHIONE S-TRANSFERASE-RELATED"/>
    <property type="match status" value="1"/>
</dbReference>
<protein>
    <submittedName>
        <fullName evidence="4">Glutathione S-transferase</fullName>
    </submittedName>
</protein>
<dbReference type="AlphaFoldDB" id="A0A1I7NEX6"/>
<evidence type="ECO:0000313" key="5">
    <source>
        <dbReference type="Proteomes" id="UP000199423"/>
    </source>
</evidence>
<dbReference type="PROSITE" id="PS50405">
    <property type="entry name" value="GST_CTER"/>
    <property type="match status" value="1"/>
</dbReference>
<dbReference type="Gene3D" id="1.20.1050.10">
    <property type="match status" value="1"/>
</dbReference>
<keyword evidence="4" id="KW-0808">Transferase</keyword>
<proteinExistence type="inferred from homology"/>
<evidence type="ECO:0000256" key="1">
    <source>
        <dbReference type="RuleBase" id="RU003494"/>
    </source>
</evidence>
<evidence type="ECO:0000259" key="2">
    <source>
        <dbReference type="PROSITE" id="PS50404"/>
    </source>
</evidence>
<keyword evidence="5" id="KW-1185">Reference proteome</keyword>
<dbReference type="InterPro" id="IPR004045">
    <property type="entry name" value="Glutathione_S-Trfase_N"/>
</dbReference>
<dbReference type="Pfam" id="PF00043">
    <property type="entry name" value="GST_C"/>
    <property type="match status" value="1"/>
</dbReference>
<dbReference type="RefSeq" id="WP_092867327.1">
    <property type="nucleotide sequence ID" value="NZ_FPCH01000002.1"/>
</dbReference>
<dbReference type="Proteomes" id="UP000199423">
    <property type="component" value="Unassembled WGS sequence"/>
</dbReference>
<dbReference type="PROSITE" id="PS50404">
    <property type="entry name" value="GST_NTER"/>
    <property type="match status" value="1"/>
</dbReference>
<dbReference type="InterPro" id="IPR036282">
    <property type="entry name" value="Glutathione-S-Trfase_C_sf"/>
</dbReference>
<sequence length="199" mass="21881">MTTKLYDLELSGNCYKVRLLASLLGVPLQIVPVDFLGGEHKKPPLLSLNPFGEIPIFQDGDVVLRDSQAILVYIARKWGGESWLPIEPAGLARVFEWLMTAGNEIARGPNDARLHDKFGYDLDVGLARKKAHRVYALLEAHLSNEQWLALGRPTIADIACMPYVALGHEGGLSLGDFPAIRAWVDRIKALPGFIGMPAI</sequence>
<feature type="domain" description="GST C-terminal" evidence="3">
    <location>
        <begin position="87"/>
        <end position="199"/>
    </location>
</feature>
<dbReference type="EMBL" id="FPCH01000002">
    <property type="protein sequence ID" value="SFV33215.1"/>
    <property type="molecule type" value="Genomic_DNA"/>
</dbReference>
<feature type="domain" description="GST N-terminal" evidence="2">
    <location>
        <begin position="1"/>
        <end position="82"/>
    </location>
</feature>
<dbReference type="InterPro" id="IPR010987">
    <property type="entry name" value="Glutathione-S-Trfase_C-like"/>
</dbReference>
<dbReference type="SUPFAM" id="SSF47616">
    <property type="entry name" value="GST C-terminal domain-like"/>
    <property type="match status" value="1"/>
</dbReference>
<dbReference type="CDD" id="cd03056">
    <property type="entry name" value="GST_N_4"/>
    <property type="match status" value="1"/>
</dbReference>
<comment type="similarity">
    <text evidence="1">Belongs to the GST superfamily.</text>
</comment>
<dbReference type="Pfam" id="PF02798">
    <property type="entry name" value="GST_N"/>
    <property type="match status" value="1"/>
</dbReference>
<dbReference type="SUPFAM" id="SSF52833">
    <property type="entry name" value="Thioredoxin-like"/>
    <property type="match status" value="1"/>
</dbReference>